<dbReference type="Proteomes" id="UP000238358">
    <property type="component" value="Chromosome"/>
</dbReference>
<organism evidence="2 3">
    <name type="scientific">Megasphaera elsdenii</name>
    <dbReference type="NCBI Taxonomy" id="907"/>
    <lineage>
        <taxon>Bacteria</taxon>
        <taxon>Bacillati</taxon>
        <taxon>Bacillota</taxon>
        <taxon>Negativicutes</taxon>
        <taxon>Veillonellales</taxon>
        <taxon>Veillonellaceae</taxon>
        <taxon>Megasphaera</taxon>
    </lineage>
</organism>
<dbReference type="InterPro" id="IPR042099">
    <property type="entry name" value="ANL_N_sf"/>
</dbReference>
<evidence type="ECO:0000313" key="3">
    <source>
        <dbReference type="Proteomes" id="UP000238358"/>
    </source>
</evidence>
<dbReference type="GO" id="GO:0008218">
    <property type="term" value="P:bioluminescence"/>
    <property type="evidence" value="ECO:0007669"/>
    <property type="project" value="InterPro"/>
</dbReference>
<dbReference type="GO" id="GO:0047474">
    <property type="term" value="F:long-chain fatty acid--protein ligase activity"/>
    <property type="evidence" value="ECO:0007669"/>
    <property type="project" value="InterPro"/>
</dbReference>
<protein>
    <submittedName>
        <fullName evidence="2">Acyl-protein synthetase</fullName>
    </submittedName>
</protein>
<feature type="domain" description="Acyl-protein synthetase LuxE" evidence="1">
    <location>
        <begin position="10"/>
        <end position="353"/>
    </location>
</feature>
<gene>
    <name evidence="2" type="ORF">C6Y28_03990</name>
</gene>
<reference evidence="2 3" key="1">
    <citation type="journal article" date="2018" name="Genome Announc.">
        <title>Complete genomes of two Megasphaera elsdenii strains, NCIMB 702410 and ATCC 25940.</title>
        <authorList>
            <person name="Hatmaker E.A."/>
            <person name="O'Dell K."/>
            <person name="Riley L.A."/>
            <person name="Klingeman D.M."/>
            <person name="Guss A.M."/>
        </authorList>
    </citation>
    <scope>NUCLEOTIDE SEQUENCE [LARGE SCALE GENOMIC DNA]</scope>
    <source>
        <strain evidence="2 3">NCIMB702410</strain>
    </source>
</reference>
<dbReference type="RefSeq" id="WP_014015315.1">
    <property type="nucleotide sequence ID" value="NZ_CAUGHV010000042.1"/>
</dbReference>
<dbReference type="Pfam" id="PF04443">
    <property type="entry name" value="LuxE"/>
    <property type="match status" value="1"/>
</dbReference>
<dbReference type="OrthoDB" id="182577at2"/>
<name>A0A2S0M5W1_MEGEL</name>
<dbReference type="GeneID" id="97491283"/>
<dbReference type="AlphaFoldDB" id="A0A2S0M5W1"/>
<evidence type="ECO:0000313" key="2">
    <source>
        <dbReference type="EMBL" id="AVO26840.1"/>
    </source>
</evidence>
<dbReference type="Gene3D" id="3.40.50.12780">
    <property type="entry name" value="N-terminal domain of ligase-like"/>
    <property type="match status" value="1"/>
</dbReference>
<dbReference type="InterPro" id="IPR007534">
    <property type="entry name" value="LuxE"/>
</dbReference>
<evidence type="ECO:0000259" key="1">
    <source>
        <dbReference type="Pfam" id="PF04443"/>
    </source>
</evidence>
<dbReference type="EMBL" id="CP027569">
    <property type="protein sequence ID" value="AVO26840.1"/>
    <property type="molecule type" value="Genomic_DNA"/>
</dbReference>
<dbReference type="SUPFAM" id="SSF56801">
    <property type="entry name" value="Acetyl-CoA synthetase-like"/>
    <property type="match status" value="1"/>
</dbReference>
<sequence length="355" mass="40402">MDYSNWLMQPPYHWTQDEKEAHYVPLLFELTSHHCHCCQPYGQAIQTLYEKNKRYDSSNQIPMLPISLFKTEELKSIPDSEIFKVITSSGTSGVASHLYLDAFNAQNQQLALYNIVKDFIGSSRLPMLIVDTPDILKNRDAFNARGAAVLGFSIFAKRKYYALKPDLSVDLESIRTFIQTYRNQPVLIFGFTFMIWQYLCEALANYPGLIDLSNAILIHGGGWKKMQDRAVSPHEYKKRLYEQFQIHKVHNYYGMAEQTGCIYMECEQGHLHASIFSDIIIRNPENFSVCPVGETGIVQVLTPLATSYPGHSILTEDMGTLLGIDDCPCGRLGKYFRIDGRMAKAEIRGCSDAHN</sequence>
<proteinExistence type="predicted"/>
<accession>A0A2S0M5W1</accession>